<organism evidence="1">
    <name type="scientific">Anopheles marajoara</name>
    <dbReference type="NCBI Taxonomy" id="58244"/>
    <lineage>
        <taxon>Eukaryota</taxon>
        <taxon>Metazoa</taxon>
        <taxon>Ecdysozoa</taxon>
        <taxon>Arthropoda</taxon>
        <taxon>Hexapoda</taxon>
        <taxon>Insecta</taxon>
        <taxon>Pterygota</taxon>
        <taxon>Neoptera</taxon>
        <taxon>Endopterygota</taxon>
        <taxon>Diptera</taxon>
        <taxon>Nematocera</taxon>
        <taxon>Culicoidea</taxon>
        <taxon>Culicidae</taxon>
        <taxon>Anophelinae</taxon>
        <taxon>Anopheles</taxon>
    </lineage>
</organism>
<dbReference type="EMBL" id="GGFJ01013889">
    <property type="protein sequence ID" value="MBW63030.1"/>
    <property type="molecule type" value="Transcribed_RNA"/>
</dbReference>
<name>A0A2M4CCH7_9DIPT</name>
<reference evidence="1" key="1">
    <citation type="submission" date="2018-01" db="EMBL/GenBank/DDBJ databases">
        <title>An insight into the sialome of Amazonian anophelines.</title>
        <authorList>
            <person name="Ribeiro J.M."/>
            <person name="Scarpassa V."/>
            <person name="Calvo E."/>
        </authorList>
    </citation>
    <scope>NUCLEOTIDE SEQUENCE</scope>
    <source>
        <tissue evidence="1">Salivary glands</tissue>
    </source>
</reference>
<proteinExistence type="predicted"/>
<sequence>MLFPSSSSSSSSSSSWLSVAWFWPRTETTCFCEWYRAREFARGTLRCWPPFRCSRTVRWLVWNPDWTRTPARGEKQ</sequence>
<protein>
    <submittedName>
        <fullName evidence="1">Putative secreted protein</fullName>
    </submittedName>
</protein>
<accession>A0A2M4CCH7</accession>
<evidence type="ECO:0000313" key="1">
    <source>
        <dbReference type="EMBL" id="MBW63030.1"/>
    </source>
</evidence>
<dbReference type="AlphaFoldDB" id="A0A2M4CCH7"/>